<gene>
    <name evidence="2" type="ORF">TRIHO_35490</name>
</gene>
<dbReference type="Gene3D" id="3.60.40.10">
    <property type="entry name" value="PPM-type phosphatase domain"/>
    <property type="match status" value="1"/>
</dbReference>
<name>A0A132BU55_9RHOB</name>
<sequence>MEFEYLWCTEQGKRSDDNRDFCGIGLRSDISLCIVLDGATSGSKSGDFACKIATQLIDWFVEVTAPITVDAIIIQLREVHRLLAPDFRSASASYAVIVIEAEKPLTVLHAGDCLVGQLHKTRPVCWKTRPHTLVNAIQNMPIIEIAQSTLRNRLTRSLRTREFLRPEVSHLNLNGDEAIVIGTDGFWADLHPDDQSLFLRNRGLPGKENRDDCSALIIRPTSPNRKSKIVEGKSKNLYIVDSR</sequence>
<dbReference type="PROSITE" id="PS51746">
    <property type="entry name" value="PPM_2"/>
    <property type="match status" value="1"/>
</dbReference>
<dbReference type="AlphaFoldDB" id="A0A132BU55"/>
<feature type="domain" description="PPM-type phosphatase" evidence="1">
    <location>
        <begin position="4"/>
        <end position="220"/>
    </location>
</feature>
<comment type="caution">
    <text evidence="2">The sequence shown here is derived from an EMBL/GenBank/DDBJ whole genome shotgun (WGS) entry which is preliminary data.</text>
</comment>
<dbReference type="EMBL" id="LPUY01000093">
    <property type="protein sequence ID" value="KUP91592.1"/>
    <property type="molecule type" value="Genomic_DNA"/>
</dbReference>
<reference evidence="2 3" key="1">
    <citation type="submission" date="2015-12" db="EMBL/GenBank/DDBJ databases">
        <title>Genome sequence of the marine Rhodobacteraceae strain O3.65, Candidatus Tritonibacter horizontis.</title>
        <authorList>
            <person name="Poehlein A."/>
            <person name="Giebel H.A."/>
            <person name="Voget S."/>
            <person name="Brinkhoff T."/>
        </authorList>
    </citation>
    <scope>NUCLEOTIDE SEQUENCE [LARGE SCALE GENOMIC DNA]</scope>
    <source>
        <strain evidence="2 3">O3.65</strain>
    </source>
</reference>
<evidence type="ECO:0000313" key="2">
    <source>
        <dbReference type="EMBL" id="KUP91592.1"/>
    </source>
</evidence>
<dbReference type="RefSeq" id="WP_165595928.1">
    <property type="nucleotide sequence ID" value="NZ_LPUY01000093.1"/>
</dbReference>
<accession>A0A132BU55</accession>
<evidence type="ECO:0000259" key="1">
    <source>
        <dbReference type="PROSITE" id="PS51746"/>
    </source>
</evidence>
<organism evidence="2 3">
    <name type="scientific">Tritonibacter horizontis</name>
    <dbReference type="NCBI Taxonomy" id="1768241"/>
    <lineage>
        <taxon>Bacteria</taxon>
        <taxon>Pseudomonadati</taxon>
        <taxon>Pseudomonadota</taxon>
        <taxon>Alphaproteobacteria</taxon>
        <taxon>Rhodobacterales</taxon>
        <taxon>Paracoccaceae</taxon>
        <taxon>Tritonibacter</taxon>
    </lineage>
</organism>
<dbReference type="InterPro" id="IPR001932">
    <property type="entry name" value="PPM-type_phosphatase-like_dom"/>
</dbReference>
<dbReference type="InterPro" id="IPR036457">
    <property type="entry name" value="PPM-type-like_dom_sf"/>
</dbReference>
<evidence type="ECO:0000313" key="3">
    <source>
        <dbReference type="Proteomes" id="UP000068382"/>
    </source>
</evidence>
<dbReference type="Proteomes" id="UP000068382">
    <property type="component" value="Unassembled WGS sequence"/>
</dbReference>
<protein>
    <recommendedName>
        <fullName evidence="1">PPM-type phosphatase domain-containing protein</fullName>
    </recommendedName>
</protein>
<dbReference type="SMART" id="SM00332">
    <property type="entry name" value="PP2Cc"/>
    <property type="match status" value="1"/>
</dbReference>
<proteinExistence type="predicted"/>
<keyword evidence="3" id="KW-1185">Reference proteome</keyword>
<dbReference type="SUPFAM" id="SSF81606">
    <property type="entry name" value="PP2C-like"/>
    <property type="match status" value="1"/>
</dbReference>